<evidence type="ECO:0000256" key="1">
    <source>
        <dbReference type="ARBA" id="ARBA00022723"/>
    </source>
</evidence>
<organism evidence="6 7">
    <name type="scientific">Meganyctiphanes norvegica</name>
    <name type="common">Northern krill</name>
    <name type="synonym">Thysanopoda norvegica</name>
    <dbReference type="NCBI Taxonomy" id="48144"/>
    <lineage>
        <taxon>Eukaryota</taxon>
        <taxon>Metazoa</taxon>
        <taxon>Ecdysozoa</taxon>
        <taxon>Arthropoda</taxon>
        <taxon>Crustacea</taxon>
        <taxon>Multicrustacea</taxon>
        <taxon>Malacostraca</taxon>
        <taxon>Eumalacostraca</taxon>
        <taxon>Eucarida</taxon>
        <taxon>Euphausiacea</taxon>
        <taxon>Euphausiidae</taxon>
        <taxon>Meganyctiphanes</taxon>
    </lineage>
</organism>
<dbReference type="InterPro" id="IPR013083">
    <property type="entry name" value="Znf_RING/FYVE/PHD"/>
</dbReference>
<accession>A0AAV2S6I4</accession>
<dbReference type="AlphaFoldDB" id="A0AAV2S6I4"/>
<dbReference type="InterPro" id="IPR029000">
    <property type="entry name" value="Cyclophilin-like_dom_sf"/>
</dbReference>
<keyword evidence="1" id="KW-0479">Metal-binding</keyword>
<dbReference type="InterPro" id="IPR052667">
    <property type="entry name" value="E3_ubiquitin-ligase_RING"/>
</dbReference>
<evidence type="ECO:0000313" key="7">
    <source>
        <dbReference type="Proteomes" id="UP001497623"/>
    </source>
</evidence>
<dbReference type="Pfam" id="PF00097">
    <property type="entry name" value="zf-C3HC4"/>
    <property type="match status" value="1"/>
</dbReference>
<dbReference type="Gene3D" id="3.30.40.10">
    <property type="entry name" value="Zinc/RING finger domain, C3HC4 (zinc finger)"/>
    <property type="match status" value="1"/>
</dbReference>
<evidence type="ECO:0000313" key="6">
    <source>
        <dbReference type="EMBL" id="CAL4162789.1"/>
    </source>
</evidence>
<dbReference type="InterPro" id="IPR018957">
    <property type="entry name" value="Znf_C3HC4_RING-type"/>
</dbReference>
<dbReference type="Proteomes" id="UP001497623">
    <property type="component" value="Unassembled WGS sequence"/>
</dbReference>
<dbReference type="InterPro" id="IPR017907">
    <property type="entry name" value="Znf_RING_CS"/>
</dbReference>
<dbReference type="EMBL" id="CAXKWB010045784">
    <property type="protein sequence ID" value="CAL4162789.1"/>
    <property type="molecule type" value="Genomic_DNA"/>
</dbReference>
<feature type="domain" description="RING-type" evidence="5">
    <location>
        <begin position="61"/>
        <end position="104"/>
    </location>
</feature>
<evidence type="ECO:0000256" key="3">
    <source>
        <dbReference type="ARBA" id="ARBA00022833"/>
    </source>
</evidence>
<name>A0AAV2S6I4_MEGNR</name>
<sequence>MGAANTTDTTKTTDTDNTSYATNATSIADTTITTIVSNSTNTTNIISGSTISNTSLDFLECKICNNFYDEKDHRPRNGPCGHEFCTACLRLLIQDNTFVCPKCRQKSKVAVAEDLTINFGLIDAIRAFETNKSKSRATHDEVCQVHSKTIAHHCLQCQLWICDDCLDSHCTITGCSTITSFKAMNKMKEKHTTNTDMLLNIFDDDANYLGIKIQEHTDKKMEHLKKAKKHDEEIKHLHNLIEVGHIQRKNLLESKNQLNLAHSPYMLSTSIEVLTQRQQSLRSWSVKNLGTDTPLGLPKALREEKDVYVETIIKNEKRHAKLSQQEENIYVHSFQAQSLVDDCISVPFNRMQKMIPKETSLVFWEMSLNEEVKGRMHIRLENNLPIIRDIILQIVTGQQGPYLRNHKMYCKHNYDIQAYSSRFSEMPVTLNNSEKTVAKRGDVIGYFGSGYLSYIYIYLATSPITYDYGNKYCVFGKLEDGLEVIQACADIYNTKGGNMRISDCGLVIEQE</sequence>
<dbReference type="PROSITE" id="PS50089">
    <property type="entry name" value="ZF_RING_2"/>
    <property type="match status" value="1"/>
</dbReference>
<proteinExistence type="predicted"/>
<comment type="caution">
    <text evidence="6">The sequence shown here is derived from an EMBL/GenBank/DDBJ whole genome shotgun (WGS) entry which is preliminary data.</text>
</comment>
<keyword evidence="7" id="KW-1185">Reference proteome</keyword>
<keyword evidence="3" id="KW-0862">Zinc</keyword>
<dbReference type="GO" id="GO:0008270">
    <property type="term" value="F:zinc ion binding"/>
    <property type="evidence" value="ECO:0007669"/>
    <property type="project" value="UniProtKB-KW"/>
</dbReference>
<keyword evidence="2 4" id="KW-0863">Zinc-finger</keyword>
<evidence type="ECO:0000256" key="4">
    <source>
        <dbReference type="PROSITE-ProRule" id="PRU00175"/>
    </source>
</evidence>
<dbReference type="SMART" id="SM00184">
    <property type="entry name" value="RING"/>
    <property type="match status" value="1"/>
</dbReference>
<dbReference type="InterPro" id="IPR001841">
    <property type="entry name" value="Znf_RING"/>
</dbReference>
<dbReference type="SUPFAM" id="SSF57850">
    <property type="entry name" value="RING/U-box"/>
    <property type="match status" value="1"/>
</dbReference>
<dbReference type="PANTHER" id="PTHR47156">
    <property type="entry name" value="PROTEIN CBG20824"/>
    <property type="match status" value="1"/>
</dbReference>
<gene>
    <name evidence="6" type="ORF">MNOR_LOCUS32881</name>
</gene>
<reference evidence="6 7" key="1">
    <citation type="submission" date="2024-05" db="EMBL/GenBank/DDBJ databases">
        <authorList>
            <person name="Wallberg A."/>
        </authorList>
    </citation>
    <scope>NUCLEOTIDE SEQUENCE [LARGE SCALE GENOMIC DNA]</scope>
</reference>
<dbReference type="PANTHER" id="PTHR47156:SF10">
    <property type="entry name" value="E3 UBIQUITIN-PROTEIN LIGASE TRIM-21-RELATED"/>
    <property type="match status" value="1"/>
</dbReference>
<dbReference type="PROSITE" id="PS00518">
    <property type="entry name" value="ZF_RING_1"/>
    <property type="match status" value="1"/>
</dbReference>
<evidence type="ECO:0000256" key="2">
    <source>
        <dbReference type="ARBA" id="ARBA00022771"/>
    </source>
</evidence>
<evidence type="ECO:0000259" key="5">
    <source>
        <dbReference type="PROSITE" id="PS50089"/>
    </source>
</evidence>
<protein>
    <recommendedName>
        <fullName evidence="5">RING-type domain-containing protein</fullName>
    </recommendedName>
</protein>
<dbReference type="SUPFAM" id="SSF50891">
    <property type="entry name" value="Cyclophilin-like"/>
    <property type="match status" value="1"/>
</dbReference>